<evidence type="ECO:0000313" key="3">
    <source>
        <dbReference type="EMBL" id="EGD76752.1"/>
    </source>
</evidence>
<evidence type="ECO:0000313" key="4">
    <source>
        <dbReference type="Proteomes" id="UP000007799"/>
    </source>
</evidence>
<dbReference type="OMA" id="CIAWFRE"/>
<dbReference type="PANTHER" id="PTHR12281:SF31">
    <property type="entry name" value="DCN1-LIKE PROTEIN 3"/>
    <property type="match status" value="1"/>
</dbReference>
<dbReference type="Proteomes" id="UP000007799">
    <property type="component" value="Unassembled WGS sequence"/>
</dbReference>
<dbReference type="KEGG" id="sre:PTSG_08104"/>
<dbReference type="GO" id="GO:0032182">
    <property type="term" value="F:ubiquitin-like protein binding"/>
    <property type="evidence" value="ECO:0007669"/>
    <property type="project" value="TreeGrafter"/>
</dbReference>
<dbReference type="InParanoid" id="F2UI03"/>
<name>F2UI03_SALR5</name>
<keyword evidence="4" id="KW-1185">Reference proteome</keyword>
<dbReference type="AlphaFoldDB" id="F2UI03"/>
<dbReference type="InterPro" id="IPR005176">
    <property type="entry name" value="PONY_dom"/>
</dbReference>
<accession>F2UI03</accession>
<dbReference type="InterPro" id="IPR042460">
    <property type="entry name" value="DCN1-like_PONY"/>
</dbReference>
<dbReference type="FunCoup" id="F2UI03">
    <property type="interactions" value="948"/>
</dbReference>
<evidence type="ECO:0000256" key="1">
    <source>
        <dbReference type="RuleBase" id="RU410713"/>
    </source>
</evidence>
<dbReference type="GO" id="GO:0000151">
    <property type="term" value="C:ubiquitin ligase complex"/>
    <property type="evidence" value="ECO:0007669"/>
    <property type="project" value="TreeGrafter"/>
</dbReference>
<dbReference type="STRING" id="946362.F2UI03"/>
<dbReference type="GeneID" id="16071686"/>
<dbReference type="Gene3D" id="1.10.238.10">
    <property type="entry name" value="EF-hand"/>
    <property type="match status" value="1"/>
</dbReference>
<dbReference type="OrthoDB" id="27198at2759"/>
<organism evidence="4">
    <name type="scientific">Salpingoeca rosetta (strain ATCC 50818 / BSB-021)</name>
    <dbReference type="NCBI Taxonomy" id="946362"/>
    <lineage>
        <taxon>Eukaryota</taxon>
        <taxon>Choanoflagellata</taxon>
        <taxon>Craspedida</taxon>
        <taxon>Salpingoecidae</taxon>
        <taxon>Salpingoeca</taxon>
    </lineage>
</organism>
<dbReference type="EMBL" id="GL832975">
    <property type="protein sequence ID" value="EGD76752.1"/>
    <property type="molecule type" value="Genomic_DNA"/>
</dbReference>
<dbReference type="GO" id="GO:0097602">
    <property type="term" value="F:cullin family protein binding"/>
    <property type="evidence" value="ECO:0007669"/>
    <property type="project" value="TreeGrafter"/>
</dbReference>
<comment type="function">
    <text evidence="1">Neddylation of cullins play an essential role in the regulation of SCF-type complexes activity.</text>
</comment>
<dbReference type="Pfam" id="PF03556">
    <property type="entry name" value="Cullin_binding"/>
    <property type="match status" value="1"/>
</dbReference>
<proteinExistence type="predicted"/>
<reference evidence="3" key="1">
    <citation type="submission" date="2009-08" db="EMBL/GenBank/DDBJ databases">
        <title>Annotation of Salpingoeca rosetta.</title>
        <authorList>
            <consortium name="The Broad Institute Genome Sequencing Platform"/>
            <person name="Russ C."/>
            <person name="Cuomo C."/>
            <person name="Burger G."/>
            <person name="Gray M.W."/>
            <person name="Holland P.W.H."/>
            <person name="King N."/>
            <person name="Lang F.B.F."/>
            <person name="Roger A.J."/>
            <person name="Ruiz-Trillo I."/>
            <person name="Young S.K."/>
            <person name="Zeng Q."/>
            <person name="Gargeya S."/>
            <person name="Alvarado L."/>
            <person name="Berlin A."/>
            <person name="Chapman S.B."/>
            <person name="Chen Z."/>
            <person name="Freedman E."/>
            <person name="Gellesch M."/>
            <person name="Goldberg J."/>
            <person name="Griggs A."/>
            <person name="Gujja S."/>
            <person name="Heilman E."/>
            <person name="Heiman D."/>
            <person name="Howarth C."/>
            <person name="Mehta T."/>
            <person name="Neiman D."/>
            <person name="Pearson M."/>
            <person name="Roberts A."/>
            <person name="Saif S."/>
            <person name="Shea T."/>
            <person name="Shenoy N."/>
            <person name="Sisk P."/>
            <person name="Stolte C."/>
            <person name="Sykes S."/>
            <person name="White J."/>
            <person name="Yandava C."/>
            <person name="Haas B."/>
            <person name="Nusbaum C."/>
            <person name="Birren B."/>
        </authorList>
    </citation>
    <scope>NUCLEOTIDE SEQUENCE [LARGE SCALE GENOMIC DNA]</scope>
    <source>
        <strain evidence="3">ATCC 50818</strain>
    </source>
</reference>
<dbReference type="GO" id="GO:0031624">
    <property type="term" value="F:ubiquitin conjugating enzyme binding"/>
    <property type="evidence" value="ECO:0007669"/>
    <property type="project" value="TreeGrafter"/>
</dbReference>
<dbReference type="Gene3D" id="1.10.238.200">
    <property type="entry name" value="Cullin, PONY binding domain"/>
    <property type="match status" value="1"/>
</dbReference>
<dbReference type="RefSeq" id="XP_004991124.1">
    <property type="nucleotide sequence ID" value="XM_004991067.1"/>
</dbReference>
<dbReference type="PROSITE" id="PS51229">
    <property type="entry name" value="DCUN1"/>
    <property type="match status" value="1"/>
</dbReference>
<dbReference type="PANTHER" id="PTHR12281">
    <property type="entry name" value="RP42 RELATED"/>
    <property type="match status" value="1"/>
</dbReference>
<dbReference type="InterPro" id="IPR014764">
    <property type="entry name" value="DCN-prot"/>
</dbReference>
<dbReference type="GO" id="GO:0005886">
    <property type="term" value="C:plasma membrane"/>
    <property type="evidence" value="ECO:0007669"/>
    <property type="project" value="UniProtKB-ARBA"/>
</dbReference>
<evidence type="ECO:0000259" key="2">
    <source>
        <dbReference type="PROSITE" id="PS51229"/>
    </source>
</evidence>
<sequence length="203" mass="23389">MFRRSHGSGHDKALNQLFDKYKEERKDVIGIAGTEQLCADLEVDPSDVRVLAFAWRLGASKMCHFTRDQWAALRDFGVKSVADMKRALPKIMDEAIADFKSYYEFTYTFGLDVDRGERTLPAETAIALWRLVFSDPRKQSVHLDSWLAFLEEKKVKGISKDTWDLYLVFTETIDKDCTNYDAMEAWPSLLDEYVEHLKGGESQ</sequence>
<dbReference type="GO" id="GO:0045116">
    <property type="term" value="P:protein neddylation"/>
    <property type="evidence" value="ECO:0007669"/>
    <property type="project" value="TreeGrafter"/>
</dbReference>
<gene>
    <name evidence="3" type="ORF">PTSG_08104</name>
</gene>
<feature type="domain" description="DCUN1" evidence="2">
    <location>
        <begin position="9"/>
        <end position="198"/>
    </location>
</feature>
<dbReference type="eggNOG" id="KOG3077">
    <property type="taxonomic scope" value="Eukaryota"/>
</dbReference>
<dbReference type="FunFam" id="1.10.238.200:FF:000003">
    <property type="entry name" value="DCN1-like protein 3"/>
    <property type="match status" value="1"/>
</dbReference>
<protein>
    <recommendedName>
        <fullName evidence="1">Defective in cullin neddylation protein</fullName>
    </recommendedName>
</protein>